<dbReference type="GO" id="GO:0006284">
    <property type="term" value="P:base-excision repair"/>
    <property type="evidence" value="ECO:0007669"/>
    <property type="project" value="InterPro"/>
</dbReference>
<dbReference type="InterPro" id="IPR023170">
    <property type="entry name" value="HhH_base_excis_C"/>
</dbReference>
<evidence type="ECO:0000256" key="1">
    <source>
        <dbReference type="ARBA" id="ARBA00010679"/>
    </source>
</evidence>
<dbReference type="InterPro" id="IPR052054">
    <property type="entry name" value="Oxidative_DNA_repair_enzyme"/>
</dbReference>
<dbReference type="GO" id="GO:0003684">
    <property type="term" value="F:damaged DNA binding"/>
    <property type="evidence" value="ECO:0007669"/>
    <property type="project" value="InterPro"/>
</dbReference>
<dbReference type="GeneID" id="64820285"/>
<keyword evidence="7" id="KW-0511">Multifunctional enzyme</keyword>
<gene>
    <name evidence="11" type="ORF">HYG87_05930</name>
</gene>
<dbReference type="GO" id="GO:0008534">
    <property type="term" value="F:oxidized purine nucleobase lesion DNA N-glycosylase activity"/>
    <property type="evidence" value="ECO:0007669"/>
    <property type="project" value="InterPro"/>
</dbReference>
<dbReference type="Pfam" id="PF07934">
    <property type="entry name" value="OGG_N"/>
    <property type="match status" value="1"/>
</dbReference>
<dbReference type="Gene3D" id="3.30.310.20">
    <property type="entry name" value="DNA-3-methyladenine glycosylase AlkA, N-terminal domain"/>
    <property type="match status" value="1"/>
</dbReference>
<comment type="catalytic activity">
    <reaction evidence="9">
        <text>2'-deoxyribonucleotide-(2'-deoxyribose 5'-phosphate)-2'-deoxyribonucleotide-DNA = a 3'-end 2'-deoxyribonucleotide-(2,3-dehydro-2,3-deoxyribose 5'-phosphate)-DNA + a 5'-end 5'-phospho-2'-deoxyribonucleoside-DNA + H(+)</text>
        <dbReference type="Rhea" id="RHEA:66592"/>
        <dbReference type="Rhea" id="RHEA-COMP:13180"/>
        <dbReference type="Rhea" id="RHEA-COMP:16897"/>
        <dbReference type="Rhea" id="RHEA-COMP:17067"/>
        <dbReference type="ChEBI" id="CHEBI:15378"/>
        <dbReference type="ChEBI" id="CHEBI:136412"/>
        <dbReference type="ChEBI" id="CHEBI:157695"/>
        <dbReference type="ChEBI" id="CHEBI:167181"/>
        <dbReference type="EC" id="4.2.99.18"/>
    </reaction>
</comment>
<dbReference type="PANTHER" id="PTHR10242">
    <property type="entry name" value="8-OXOGUANINE DNA GLYCOSYLASE"/>
    <property type="match status" value="1"/>
</dbReference>
<evidence type="ECO:0000256" key="9">
    <source>
        <dbReference type="ARBA" id="ARBA00044632"/>
    </source>
</evidence>
<evidence type="ECO:0000259" key="10">
    <source>
        <dbReference type="SMART" id="SM00478"/>
    </source>
</evidence>
<dbReference type="Gene3D" id="1.10.340.30">
    <property type="entry name" value="Hypothetical protein, domain 2"/>
    <property type="match status" value="1"/>
</dbReference>
<comment type="similarity">
    <text evidence="1">Belongs to the type-1 OGG1 family.</text>
</comment>
<dbReference type="InterPro" id="IPR037046">
    <property type="entry name" value="AlkA_N_sf"/>
</dbReference>
<dbReference type="Proteomes" id="UP000681041">
    <property type="component" value="Chromosome"/>
</dbReference>
<accession>A0A8T8K5Y1</accession>
<dbReference type="CDD" id="cd00056">
    <property type="entry name" value="ENDO3c"/>
    <property type="match status" value="1"/>
</dbReference>
<keyword evidence="3" id="KW-0227">DNA damage</keyword>
<dbReference type="SUPFAM" id="SSF48150">
    <property type="entry name" value="DNA-glycosylase"/>
    <property type="match status" value="1"/>
</dbReference>
<dbReference type="GO" id="GO:0140078">
    <property type="term" value="F:class I DNA-(apurinic or apyrimidinic site) endonuclease activity"/>
    <property type="evidence" value="ECO:0007669"/>
    <property type="project" value="UniProtKB-EC"/>
</dbReference>
<dbReference type="GO" id="GO:0006289">
    <property type="term" value="P:nucleotide-excision repair"/>
    <property type="evidence" value="ECO:0007669"/>
    <property type="project" value="InterPro"/>
</dbReference>
<keyword evidence="8" id="KW-0326">Glycosidase</keyword>
<dbReference type="SUPFAM" id="SSF55945">
    <property type="entry name" value="TATA-box binding protein-like"/>
    <property type="match status" value="1"/>
</dbReference>
<dbReference type="EMBL" id="CP058560">
    <property type="protein sequence ID" value="QUH23329.1"/>
    <property type="molecule type" value="Genomic_DNA"/>
</dbReference>
<dbReference type="EC" id="4.2.99.18" evidence="2"/>
<dbReference type="PANTHER" id="PTHR10242:SF2">
    <property type="entry name" value="N-GLYCOSYLASE_DNA LYASE"/>
    <property type="match status" value="1"/>
</dbReference>
<dbReference type="AlphaFoldDB" id="A0A8T8K5Y1"/>
<keyword evidence="5" id="KW-0234">DNA repair</keyword>
<dbReference type="Gene3D" id="1.10.1670.10">
    <property type="entry name" value="Helix-hairpin-Helix base-excision DNA repair enzymes (C-terminal)"/>
    <property type="match status" value="1"/>
</dbReference>
<evidence type="ECO:0000256" key="2">
    <source>
        <dbReference type="ARBA" id="ARBA00012720"/>
    </source>
</evidence>
<dbReference type="InterPro" id="IPR011257">
    <property type="entry name" value="DNA_glycosylase"/>
</dbReference>
<dbReference type="InterPro" id="IPR003265">
    <property type="entry name" value="HhH-GPD_domain"/>
</dbReference>
<dbReference type="KEGG" id="meme:HYG87_05930"/>
<keyword evidence="4" id="KW-0378">Hydrolase</keyword>
<evidence type="ECO:0000256" key="3">
    <source>
        <dbReference type="ARBA" id="ARBA00022763"/>
    </source>
</evidence>
<protein>
    <recommendedName>
        <fullName evidence="2">DNA-(apurinic or apyrimidinic site) lyase</fullName>
        <ecNumber evidence="2">4.2.99.18</ecNumber>
    </recommendedName>
</protein>
<evidence type="ECO:0000256" key="7">
    <source>
        <dbReference type="ARBA" id="ARBA00023268"/>
    </source>
</evidence>
<dbReference type="RefSeq" id="WP_211532286.1">
    <property type="nucleotide sequence ID" value="NZ_CP058560.1"/>
</dbReference>
<dbReference type="OrthoDB" id="14922at2157"/>
<dbReference type="InterPro" id="IPR012904">
    <property type="entry name" value="OGG_N"/>
</dbReference>
<evidence type="ECO:0000256" key="6">
    <source>
        <dbReference type="ARBA" id="ARBA00023239"/>
    </source>
</evidence>
<evidence type="ECO:0000256" key="8">
    <source>
        <dbReference type="ARBA" id="ARBA00023295"/>
    </source>
</evidence>
<name>A0A8T8K5Y1_9EURY</name>
<reference evidence="11" key="1">
    <citation type="submission" date="2020-07" db="EMBL/GenBank/DDBJ databases">
        <title>Methanobacterium. sp. MethCan genome.</title>
        <authorList>
            <person name="Postec A."/>
            <person name="Quemeneur M."/>
        </authorList>
    </citation>
    <scope>NUCLEOTIDE SEQUENCE</scope>
    <source>
        <strain evidence="11">MethCAN</strain>
    </source>
</reference>
<feature type="domain" description="HhH-GPD" evidence="10">
    <location>
        <begin position="132"/>
        <end position="313"/>
    </location>
</feature>
<keyword evidence="6 11" id="KW-0456">Lyase</keyword>
<proteinExistence type="inferred from homology"/>
<dbReference type="Pfam" id="PF00730">
    <property type="entry name" value="HhH-GPD"/>
    <property type="match status" value="1"/>
</dbReference>
<evidence type="ECO:0000313" key="12">
    <source>
        <dbReference type="Proteomes" id="UP000681041"/>
    </source>
</evidence>
<organism evidence="11 12">
    <name type="scientific">Methanobacterium alkalithermotolerans</name>
    <dbReference type="NCBI Taxonomy" id="2731220"/>
    <lineage>
        <taxon>Archaea</taxon>
        <taxon>Methanobacteriati</taxon>
        <taxon>Methanobacteriota</taxon>
        <taxon>Methanomada group</taxon>
        <taxon>Methanobacteria</taxon>
        <taxon>Methanobacteriales</taxon>
        <taxon>Methanobacteriaceae</taxon>
        <taxon>Methanobacterium</taxon>
    </lineage>
</organism>
<sequence length="326" mass="37152">MKIKSSIPNEEFKGPLDLDITINSGQTSQPAWINEENHFKELLIVNNQAVLVSLSTDEISGAVLVELESSHEFSLKQVIGEIRRIFDLNFNLTLFYEFLKEDPALAPTIDFCQGLRLFKAHNIFECLISSICSANNSIIRWSRSIRAMQEKWGVSYILPSGRFYTFPTPETILQLPEHEIEEMEMCGGEKNLEECIHNLKACGVGYRGKYMKEAAKIVTENISLPKLGQMDYEKAFEALLDLPGVGPKVADCILLYGYGRGEAFPTDVWIKRIISHLYFEGKDVKVDKIREFGQDQFGEYAGYTQLYLFHYARKSGLLNKLKPLKK</sequence>
<evidence type="ECO:0000256" key="5">
    <source>
        <dbReference type="ARBA" id="ARBA00023204"/>
    </source>
</evidence>
<keyword evidence="12" id="KW-1185">Reference proteome</keyword>
<evidence type="ECO:0000256" key="4">
    <source>
        <dbReference type="ARBA" id="ARBA00022801"/>
    </source>
</evidence>
<evidence type="ECO:0000313" key="11">
    <source>
        <dbReference type="EMBL" id="QUH23329.1"/>
    </source>
</evidence>
<dbReference type="SMART" id="SM00478">
    <property type="entry name" value="ENDO3c"/>
    <property type="match status" value="1"/>
</dbReference>